<dbReference type="EMBL" id="CP016020">
    <property type="protein sequence ID" value="APH05402.1"/>
    <property type="molecule type" value="Genomic_DNA"/>
</dbReference>
<dbReference type="Gene3D" id="1.10.220.80">
    <property type="entry name" value="BH2638-like"/>
    <property type="match status" value="1"/>
</dbReference>
<protein>
    <recommendedName>
        <fullName evidence="1">UPF0223 protein A9C19_11935</fullName>
    </recommendedName>
</protein>
<dbReference type="InterPro" id="IPR023324">
    <property type="entry name" value="BH2638-like_sf"/>
</dbReference>
<dbReference type="SUPFAM" id="SSF158504">
    <property type="entry name" value="BH2638-like"/>
    <property type="match status" value="1"/>
</dbReference>
<evidence type="ECO:0000256" key="1">
    <source>
        <dbReference type="HAMAP-Rule" id="MF_01041"/>
    </source>
</evidence>
<dbReference type="Pfam" id="PF05256">
    <property type="entry name" value="UPF0223"/>
    <property type="match status" value="1"/>
</dbReference>
<dbReference type="PIRSF" id="PIRSF037260">
    <property type="entry name" value="UPF0223"/>
    <property type="match status" value="1"/>
</dbReference>
<dbReference type="STRING" id="1547283.A9C19_11935"/>
<dbReference type="Proteomes" id="UP000181936">
    <property type="component" value="Chromosome"/>
</dbReference>
<comment type="similarity">
    <text evidence="1">Belongs to the UPF0223 family.</text>
</comment>
<dbReference type="NCBIfam" id="NF003353">
    <property type="entry name" value="PRK04387.1"/>
    <property type="match status" value="1"/>
</dbReference>
<dbReference type="RefSeq" id="WP_072580194.1">
    <property type="nucleotide sequence ID" value="NZ_CP016020.1"/>
</dbReference>
<gene>
    <name evidence="2" type="ORF">A9C19_11935</name>
</gene>
<name>A0A1L3MSS4_9BACI</name>
<keyword evidence="3" id="KW-1185">Reference proteome</keyword>
<sequence>MEYQYPISLEWSTEETVDAIQFFECIEKAYENGIDREQLMKVYRRFKEIVPSKAEEKTICSEFEEVSGYSAYRVMKKAKEVESEKIKMTAQSKPPYK</sequence>
<dbReference type="AlphaFoldDB" id="A0A1L3MSS4"/>
<evidence type="ECO:0000313" key="2">
    <source>
        <dbReference type="EMBL" id="APH05402.1"/>
    </source>
</evidence>
<accession>A0A1L3MSS4</accession>
<dbReference type="KEGG" id="bwh:A9C19_11935"/>
<proteinExistence type="inferred from homology"/>
<evidence type="ECO:0000313" key="3">
    <source>
        <dbReference type="Proteomes" id="UP000181936"/>
    </source>
</evidence>
<dbReference type="InterPro" id="IPR007920">
    <property type="entry name" value="UPF0223"/>
</dbReference>
<organism evidence="2 3">
    <name type="scientific">Bacillus weihaiensis</name>
    <dbReference type="NCBI Taxonomy" id="1547283"/>
    <lineage>
        <taxon>Bacteria</taxon>
        <taxon>Bacillati</taxon>
        <taxon>Bacillota</taxon>
        <taxon>Bacilli</taxon>
        <taxon>Bacillales</taxon>
        <taxon>Bacillaceae</taxon>
        <taxon>Bacillus</taxon>
    </lineage>
</organism>
<reference evidence="2 3" key="1">
    <citation type="journal article" date="2016" name="Sci. Rep.">
        <title>Complete genome sequence and transcriptomic analysis of a novel marine strain Bacillus weihaiensis reveals the mechanism of brown algae degradation.</title>
        <authorList>
            <person name="Zhu Y."/>
            <person name="Chen P."/>
            <person name="Bao Y."/>
            <person name="Men Y."/>
            <person name="Zeng Y."/>
            <person name="Yang J."/>
            <person name="Sun J."/>
            <person name="Sun Y."/>
        </authorList>
    </citation>
    <scope>NUCLEOTIDE SEQUENCE [LARGE SCALE GENOMIC DNA]</scope>
    <source>
        <strain evidence="2 3">Alg07</strain>
    </source>
</reference>
<dbReference type="HAMAP" id="MF_01041">
    <property type="entry name" value="UPF0223"/>
    <property type="match status" value="1"/>
</dbReference>
<dbReference type="OrthoDB" id="1649074at2"/>